<dbReference type="AlphaFoldDB" id="O85715"/>
<dbReference type="Pfam" id="PF08722">
    <property type="entry name" value="Tn7_TnsA-like_N"/>
    <property type="match status" value="1"/>
</dbReference>
<feature type="domain" description="Integrase catalytic" evidence="1">
    <location>
        <begin position="507"/>
        <end position="699"/>
    </location>
</feature>
<dbReference type="Gene3D" id="3.30.420.10">
    <property type="entry name" value="Ribonuclease H-like superfamily/Ribonuclease H"/>
    <property type="match status" value="1"/>
</dbReference>
<dbReference type="GO" id="GO:0015074">
    <property type="term" value="P:DNA integration"/>
    <property type="evidence" value="ECO:0007669"/>
    <property type="project" value="InterPro"/>
</dbReference>
<dbReference type="InterPro" id="IPR014833">
    <property type="entry name" value="TnsA_N"/>
</dbReference>
<dbReference type="GO" id="GO:0003676">
    <property type="term" value="F:nucleic acid binding"/>
    <property type="evidence" value="ECO:0007669"/>
    <property type="project" value="InterPro"/>
</dbReference>
<proteinExistence type="predicted"/>
<name>O85715_MICDP</name>
<dbReference type="SUPFAM" id="SSF53098">
    <property type="entry name" value="Ribonuclease H-like"/>
    <property type="match status" value="1"/>
</dbReference>
<accession>O85715</accession>
<evidence type="ECO:0000313" key="2">
    <source>
        <dbReference type="EMBL" id="AAC73063.1"/>
    </source>
</evidence>
<dbReference type="InterPro" id="IPR001584">
    <property type="entry name" value="Integrase_cat-core"/>
</dbReference>
<evidence type="ECO:0000259" key="1">
    <source>
        <dbReference type="PROSITE" id="PS50994"/>
    </source>
</evidence>
<dbReference type="InterPro" id="IPR012337">
    <property type="entry name" value="RNaseH-like_sf"/>
</dbReference>
<dbReference type="InterPro" id="IPR036397">
    <property type="entry name" value="RNaseH_sf"/>
</dbReference>
<gene>
    <name evidence="2" type="primary">tnpA</name>
</gene>
<dbReference type="EMBL" id="AF072896">
    <property type="protein sequence ID" value="AAC73063.1"/>
    <property type="molecule type" value="Genomic_DNA"/>
</dbReference>
<dbReference type="PROSITE" id="PS50994">
    <property type="entry name" value="INTEGRASE"/>
    <property type="match status" value="1"/>
</dbReference>
<organism evidence="2">
    <name type="scientific">Microchaete diplosiphon</name>
    <name type="common">Fremyella diplosiphon</name>
    <dbReference type="NCBI Taxonomy" id="1197"/>
    <lineage>
        <taxon>Bacteria</taxon>
        <taxon>Bacillati</taxon>
        <taxon>Cyanobacteriota</taxon>
        <taxon>Cyanophyceae</taxon>
        <taxon>Nostocales</taxon>
        <taxon>Rivulariaceae</taxon>
        <taxon>Microchaete</taxon>
    </lineage>
</organism>
<dbReference type="Pfam" id="PF09299">
    <property type="entry name" value="Mu-transpos_C"/>
    <property type="match status" value="1"/>
</dbReference>
<sequence>MNEFEFEDWCRQQQLATNTIDLITQIRKSPPSRRVQGRTKNVCGVYPSSKMGVTIQFESHTVELWAIYLMEHDPKVLEFYDQPPPFKIQYKNQAGRNIGHYHTPDFFVLRHDGACWEEWKTVKELEFLAQKYPGRYQKTASGHWRCPPGEAHASQFGLKYCVRTDAELNPVFTQNLMFLSDYLGFKSNLTTDVHSTVLAYLEANPGITIAALLQELNDVCANDIYIMIATELLYVDLSAVPLVEHYRTRLWVSQQNHDAYTHASVVGVTTKNTPSSPTTLLPNTALEWDSALWTLVNYGETTTTLLPESGFPIQLPTAFFLQLFDSGTIKIHNGVTDVTRNETVRTLMEAASPSHLKEANRKFNIVQAYFQRHTDIYQDINPRTLRRWVQQFREAEASLGCGYVGLLPRTHQQGNRQPKSPTDSSELLDKFIKEHFETPRQATGASVYRAYVRACTALNIQPLSNRTFYQRLKKRPTHEQTLKRQGAKAAYATEPFVWELALNTRPHGNRPLEIVHIDHTELDIELRSQATGRLLGRPWLTLLTDAYSRRILAVYLTFDAPSYRSCMMGLRILVQRQGRFPSTLVVDGGKEFHSIYFDTLLARYHCTKKTRPGGKPRFGSVIERLFGTTNTEFIYNLLGNTQASKQPRQLTKTVDPKQLAVWNLGDLYTYLTQWAYSIYDSNYHDSLGASPGVVYTEGLSIAGERLHRSIAYNEEFLMATRPSTPKGQAKVQPGQGIKVNYLYYWSDAFRNPNVEKTLVPVRYDPFDMGVAYAYVDGRWVRCISQYYSTFVGRTEKEVLLAAQEIRQLNKRSATATNLNAKHLADFIANVQEHEALLLQRLRDLESKRLLDNLTSSNSSVPSVNQVHSTFAVLAQQSEDVASQHVPSRNVEPLDLSSLPILAEYK</sequence>
<protein>
    <submittedName>
        <fullName evidence="2">Transposase</fullName>
    </submittedName>
</protein>
<dbReference type="InterPro" id="IPR015378">
    <property type="entry name" value="Transposase-like_Mu_C"/>
</dbReference>
<reference evidence="2" key="1">
    <citation type="journal article" date="1998" name="J. Bacteriol.">
        <title>Cyanobacterial transposons Tn5469 and Tn5541 represent a novel noncomposite transposon family.</title>
        <authorList>
            <person name="Schaefer M.R."/>
            <person name="Kahn K."/>
        </authorList>
    </citation>
    <scope>NUCLEOTIDE SEQUENCE</scope>
    <source>
        <strain evidence="2">Fd33</strain>
    </source>
</reference>